<dbReference type="InParanoid" id="A0A151ZS15"/>
<dbReference type="Pfam" id="PF00571">
    <property type="entry name" value="CBS"/>
    <property type="match status" value="3"/>
</dbReference>
<evidence type="ECO:0000259" key="4">
    <source>
        <dbReference type="PROSITE" id="PS51371"/>
    </source>
</evidence>
<dbReference type="PANTHER" id="PTHR13780">
    <property type="entry name" value="AMP-ACTIVATED PROTEIN KINASE, GAMMA REGULATORY SUBUNIT"/>
    <property type="match status" value="1"/>
</dbReference>
<dbReference type="AlphaFoldDB" id="A0A151ZS15"/>
<evidence type="ECO:0000256" key="2">
    <source>
        <dbReference type="ARBA" id="ARBA00023122"/>
    </source>
</evidence>
<accession>A0A151ZS15</accession>
<dbReference type="OrthoDB" id="449052at2759"/>
<dbReference type="InterPro" id="IPR000644">
    <property type="entry name" value="CBS_dom"/>
</dbReference>
<dbReference type="Gene3D" id="3.10.580.10">
    <property type="entry name" value="CBS-domain"/>
    <property type="match status" value="2"/>
</dbReference>
<dbReference type="InterPro" id="IPR050511">
    <property type="entry name" value="AMPK_gamma/SDS23_families"/>
</dbReference>
<sequence length="317" mass="35628">MAFKLLSEFTVENLPPKMTNMITVNQDDSLPKVFKTLASNNILAVPVLNEKNRPIGLVDFVDIVCCVTQIINHTDLLGTDYYSFLEREDLFNNTRANFITDLSERNPFAPVVKGASLLEAMTVMTMNKTNRIPIIENDSIDGAKIINLVTQSALMSFLSKNLEALGPWTNKSLKSLGFKEKHVISIEHYKKAIDAFQLMANNRVNGIAVVDDKGALMANISARDLRELLNETKMFENLYITVSEFVSRVRMNLLKTVYPSICCSFDDSLASIMTKMCAAHIHRIYVVDQDKKPIGVISFHDIIEKILEFINSGEPSQ</sequence>
<dbReference type="PANTHER" id="PTHR13780:SF153">
    <property type="entry name" value="CBS DOMAIN-CONTAINING PROTEIN"/>
    <property type="match status" value="1"/>
</dbReference>
<feature type="domain" description="CBS" evidence="4">
    <location>
        <begin position="17"/>
        <end position="76"/>
    </location>
</feature>
<dbReference type="Proteomes" id="UP000076078">
    <property type="component" value="Unassembled WGS sequence"/>
</dbReference>
<evidence type="ECO:0000313" key="6">
    <source>
        <dbReference type="Proteomes" id="UP000076078"/>
    </source>
</evidence>
<evidence type="ECO:0000256" key="3">
    <source>
        <dbReference type="PROSITE-ProRule" id="PRU00703"/>
    </source>
</evidence>
<dbReference type="STRING" id="361077.A0A151ZS15"/>
<dbReference type="SMART" id="SM00116">
    <property type="entry name" value="CBS"/>
    <property type="match status" value="4"/>
</dbReference>
<organism evidence="5 6">
    <name type="scientific">Tieghemostelium lacteum</name>
    <name type="common">Slime mold</name>
    <name type="synonym">Dictyostelium lacteum</name>
    <dbReference type="NCBI Taxonomy" id="361077"/>
    <lineage>
        <taxon>Eukaryota</taxon>
        <taxon>Amoebozoa</taxon>
        <taxon>Evosea</taxon>
        <taxon>Eumycetozoa</taxon>
        <taxon>Dictyostelia</taxon>
        <taxon>Dictyosteliales</taxon>
        <taxon>Raperosteliaceae</taxon>
        <taxon>Tieghemostelium</taxon>
    </lineage>
</organism>
<comment type="caution">
    <text evidence="5">The sequence shown here is derived from an EMBL/GenBank/DDBJ whole genome shotgun (WGS) entry which is preliminary data.</text>
</comment>
<name>A0A151ZS15_TIELA</name>
<dbReference type="OMA" id="VRQQDYK"/>
<proteinExistence type="predicted"/>
<evidence type="ECO:0000313" key="5">
    <source>
        <dbReference type="EMBL" id="KYQ96725.1"/>
    </source>
</evidence>
<dbReference type="EMBL" id="LODT01000021">
    <property type="protein sequence ID" value="KYQ96725.1"/>
    <property type="molecule type" value="Genomic_DNA"/>
</dbReference>
<dbReference type="PROSITE" id="PS51371">
    <property type="entry name" value="CBS"/>
    <property type="match status" value="3"/>
</dbReference>
<keyword evidence="2 3" id="KW-0129">CBS domain</keyword>
<feature type="domain" description="CBS" evidence="4">
    <location>
        <begin position="254"/>
        <end position="316"/>
    </location>
</feature>
<dbReference type="InterPro" id="IPR046342">
    <property type="entry name" value="CBS_dom_sf"/>
</dbReference>
<keyword evidence="6" id="KW-1185">Reference proteome</keyword>
<keyword evidence="1" id="KW-0677">Repeat</keyword>
<protein>
    <recommendedName>
        <fullName evidence="4">CBS domain-containing protein</fullName>
    </recommendedName>
</protein>
<reference evidence="5 6" key="1">
    <citation type="submission" date="2015-12" db="EMBL/GenBank/DDBJ databases">
        <title>Dictyostelia acquired genes for synthesis and detection of signals that induce cell-type specialization by lateral gene transfer from prokaryotes.</title>
        <authorList>
            <person name="Gloeckner G."/>
            <person name="Schaap P."/>
        </authorList>
    </citation>
    <scope>NUCLEOTIDE SEQUENCE [LARGE SCALE GENOMIC DNA]</scope>
    <source>
        <strain evidence="5 6">TK</strain>
    </source>
</reference>
<evidence type="ECO:0000256" key="1">
    <source>
        <dbReference type="ARBA" id="ARBA00022737"/>
    </source>
</evidence>
<dbReference type="SUPFAM" id="SSF54631">
    <property type="entry name" value="CBS-domain pair"/>
    <property type="match status" value="2"/>
</dbReference>
<dbReference type="CDD" id="cd02205">
    <property type="entry name" value="CBS_pair_SF"/>
    <property type="match status" value="2"/>
</dbReference>
<gene>
    <name evidence="5" type="ORF">DLAC_04020</name>
</gene>
<feature type="domain" description="CBS" evidence="4">
    <location>
        <begin position="102"/>
        <end position="165"/>
    </location>
</feature>